<evidence type="ECO:0000313" key="2">
    <source>
        <dbReference type="Proteomes" id="UP000282597"/>
    </source>
</evidence>
<gene>
    <name evidence="1" type="ORF">MCB1EB_1423</name>
</gene>
<name>A0A2Z6EVU1_9BURK</name>
<sequence length="103" mass="11955">MSSNQLMQKFEAHYDWLQARSEAADEAYCSLTDEVEENMTFEDLLEAMVKLPDSIKKQALRDAAQGRTTFLFAETYDRLLQAQTDEALQRATEYARYLPVYES</sequence>
<protein>
    <submittedName>
        <fullName evidence="1">Catalase</fullName>
    </submittedName>
</protein>
<dbReference type="EMBL" id="AP018150">
    <property type="protein sequence ID" value="BBE09584.1"/>
    <property type="molecule type" value="Genomic_DNA"/>
</dbReference>
<dbReference type="RefSeq" id="WP_045361709.1">
    <property type="nucleotide sequence ID" value="NZ_AP018150.1"/>
</dbReference>
<dbReference type="AlphaFoldDB" id="A0A2Z6EVU1"/>
<organism evidence="1 2">
    <name type="scientific">Mycoavidus cysteinexigens</name>
    <dbReference type="NCBI Taxonomy" id="1553431"/>
    <lineage>
        <taxon>Bacteria</taxon>
        <taxon>Pseudomonadati</taxon>
        <taxon>Pseudomonadota</taxon>
        <taxon>Betaproteobacteria</taxon>
        <taxon>Burkholderiales</taxon>
        <taxon>Burkholderiaceae</taxon>
        <taxon>Mycoavidus</taxon>
    </lineage>
</organism>
<keyword evidence="2" id="KW-1185">Reference proteome</keyword>
<evidence type="ECO:0000313" key="1">
    <source>
        <dbReference type="EMBL" id="BBE09584.1"/>
    </source>
</evidence>
<dbReference type="KEGG" id="mcys:MCB1EB_1423"/>
<dbReference type="Proteomes" id="UP000282597">
    <property type="component" value="Chromosome"/>
</dbReference>
<accession>A0A2Z6EVU1</accession>
<proteinExistence type="predicted"/>
<reference evidence="1 2" key="1">
    <citation type="journal article" date="2018" name="Microbes Environ.">
        <title>Comparative Genomic Insights into Endofungal Lifestyles of Two Bacterial Endosymbionts, Mycoavidus cysteinexigens and Burkholderia rhizoxinica.</title>
        <authorList>
            <person name="Sharmin D."/>
            <person name="Guo Y."/>
            <person name="Nishizawa T."/>
            <person name="Ohshima S."/>
            <person name="Sato Y."/>
            <person name="Takashima Y."/>
            <person name="Narisawa K."/>
            <person name="Ohta H."/>
        </authorList>
    </citation>
    <scope>NUCLEOTIDE SEQUENCE [LARGE SCALE GENOMIC DNA]</scope>
    <source>
        <strain evidence="1 2">B1-EB</strain>
    </source>
</reference>